<evidence type="ECO:0000259" key="3">
    <source>
        <dbReference type="PROSITE" id="PS51061"/>
    </source>
</evidence>
<organism evidence="5 6">
    <name type="scientific">Teratosphaeria nubilosa</name>
    <dbReference type="NCBI Taxonomy" id="161662"/>
    <lineage>
        <taxon>Eukaryota</taxon>
        <taxon>Fungi</taxon>
        <taxon>Dikarya</taxon>
        <taxon>Ascomycota</taxon>
        <taxon>Pezizomycotina</taxon>
        <taxon>Dothideomycetes</taxon>
        <taxon>Dothideomycetidae</taxon>
        <taxon>Mycosphaerellales</taxon>
        <taxon>Teratosphaeriaceae</taxon>
        <taxon>Teratosphaeria</taxon>
    </lineage>
</organism>
<feature type="compositionally biased region" description="Polar residues" evidence="2">
    <location>
        <begin position="652"/>
        <end position="665"/>
    </location>
</feature>
<evidence type="ECO:0000313" key="5">
    <source>
        <dbReference type="EMBL" id="KAF2766403.1"/>
    </source>
</evidence>
<dbReference type="GO" id="GO:0003676">
    <property type="term" value="F:nucleic acid binding"/>
    <property type="evidence" value="ECO:0007669"/>
    <property type="project" value="UniProtKB-UniRule"/>
</dbReference>
<feature type="region of interest" description="Disordered" evidence="2">
    <location>
        <begin position="343"/>
        <end position="406"/>
    </location>
</feature>
<feature type="compositionally biased region" description="Basic and acidic residues" evidence="2">
    <location>
        <begin position="156"/>
        <end position="168"/>
    </location>
</feature>
<feature type="compositionally biased region" description="Polar residues" evidence="2">
    <location>
        <begin position="75"/>
        <end position="89"/>
    </location>
</feature>
<dbReference type="AlphaFoldDB" id="A0A6G1L0E7"/>
<accession>A0A6G1L0E7</accession>
<feature type="compositionally biased region" description="Polar residues" evidence="2">
    <location>
        <begin position="99"/>
        <end position="114"/>
    </location>
</feature>
<evidence type="ECO:0000259" key="4">
    <source>
        <dbReference type="PROSITE" id="PS51673"/>
    </source>
</evidence>
<dbReference type="PROSITE" id="PS51673">
    <property type="entry name" value="SUZ"/>
    <property type="match status" value="1"/>
</dbReference>
<dbReference type="GO" id="GO:0006012">
    <property type="term" value="P:galactose metabolic process"/>
    <property type="evidence" value="ECO:0007669"/>
    <property type="project" value="TreeGrafter"/>
</dbReference>
<dbReference type="OrthoDB" id="278430at2759"/>
<feature type="compositionally biased region" description="Polar residues" evidence="2">
    <location>
        <begin position="569"/>
        <end position="582"/>
    </location>
</feature>
<dbReference type="EMBL" id="ML995872">
    <property type="protein sequence ID" value="KAF2766403.1"/>
    <property type="molecule type" value="Genomic_DNA"/>
</dbReference>
<dbReference type="PROSITE" id="PS51061">
    <property type="entry name" value="R3H"/>
    <property type="match status" value="1"/>
</dbReference>
<dbReference type="Gene3D" id="3.30.1370.50">
    <property type="entry name" value="R3H-like domain"/>
    <property type="match status" value="1"/>
</dbReference>
<dbReference type="Pfam" id="PF01424">
    <property type="entry name" value="R3H"/>
    <property type="match status" value="1"/>
</dbReference>
<feature type="compositionally biased region" description="Basic and acidic residues" evidence="2">
    <location>
        <begin position="392"/>
        <end position="406"/>
    </location>
</feature>
<protein>
    <recommendedName>
        <fullName evidence="7">R3H domain-containing protein</fullName>
    </recommendedName>
</protein>
<feature type="compositionally biased region" description="Polar residues" evidence="2">
    <location>
        <begin position="704"/>
        <end position="721"/>
    </location>
</feature>
<evidence type="ECO:0000256" key="2">
    <source>
        <dbReference type="SAM" id="MobiDB-lite"/>
    </source>
</evidence>
<dbReference type="SMART" id="SM00393">
    <property type="entry name" value="R3H"/>
    <property type="match status" value="1"/>
</dbReference>
<evidence type="ECO:0000256" key="1">
    <source>
        <dbReference type="ARBA" id="ARBA00022553"/>
    </source>
</evidence>
<dbReference type="CDD" id="cd02642">
    <property type="entry name" value="R3H_encore_like"/>
    <property type="match status" value="1"/>
</dbReference>
<reference evidence="5" key="1">
    <citation type="journal article" date="2020" name="Stud. Mycol.">
        <title>101 Dothideomycetes genomes: a test case for predicting lifestyles and emergence of pathogens.</title>
        <authorList>
            <person name="Haridas S."/>
            <person name="Albert R."/>
            <person name="Binder M."/>
            <person name="Bloem J."/>
            <person name="Labutti K."/>
            <person name="Salamov A."/>
            <person name="Andreopoulos B."/>
            <person name="Baker S."/>
            <person name="Barry K."/>
            <person name="Bills G."/>
            <person name="Bluhm B."/>
            <person name="Cannon C."/>
            <person name="Castanera R."/>
            <person name="Culley D."/>
            <person name="Daum C."/>
            <person name="Ezra D."/>
            <person name="Gonzalez J."/>
            <person name="Henrissat B."/>
            <person name="Kuo A."/>
            <person name="Liang C."/>
            <person name="Lipzen A."/>
            <person name="Lutzoni F."/>
            <person name="Magnuson J."/>
            <person name="Mondo S."/>
            <person name="Nolan M."/>
            <person name="Ohm R."/>
            <person name="Pangilinan J."/>
            <person name="Park H.-J."/>
            <person name="Ramirez L."/>
            <person name="Alfaro M."/>
            <person name="Sun H."/>
            <person name="Tritt A."/>
            <person name="Yoshinaga Y."/>
            <person name="Zwiers L.-H."/>
            <person name="Turgeon B."/>
            <person name="Goodwin S."/>
            <person name="Spatafora J."/>
            <person name="Crous P."/>
            <person name="Grigoriev I."/>
        </authorList>
    </citation>
    <scope>NUCLEOTIDE SEQUENCE</scope>
    <source>
        <strain evidence="5">CBS 116005</strain>
    </source>
</reference>
<feature type="compositionally biased region" description="Low complexity" evidence="2">
    <location>
        <begin position="687"/>
        <end position="703"/>
    </location>
</feature>
<feature type="region of interest" description="Disordered" evidence="2">
    <location>
        <begin position="555"/>
        <end position="835"/>
    </location>
</feature>
<dbReference type="InterPro" id="IPR001374">
    <property type="entry name" value="R3H_dom"/>
</dbReference>
<feature type="compositionally biased region" description="Pro residues" evidence="2">
    <location>
        <begin position="723"/>
        <end position="745"/>
    </location>
</feature>
<keyword evidence="1" id="KW-0597">Phosphoprotein</keyword>
<feature type="region of interest" description="Disordered" evidence="2">
    <location>
        <begin position="39"/>
        <end position="193"/>
    </location>
</feature>
<dbReference type="PANTHER" id="PTHR15672:SF8">
    <property type="entry name" value="PROTEIN ENCORE"/>
    <property type="match status" value="1"/>
</dbReference>
<keyword evidence="6" id="KW-1185">Reference proteome</keyword>
<evidence type="ECO:0008006" key="7">
    <source>
        <dbReference type="Google" id="ProtNLM"/>
    </source>
</evidence>
<feature type="region of interest" description="Disordered" evidence="2">
    <location>
        <begin position="420"/>
        <end position="502"/>
    </location>
</feature>
<name>A0A6G1L0E7_9PEZI</name>
<evidence type="ECO:0000313" key="6">
    <source>
        <dbReference type="Proteomes" id="UP000799436"/>
    </source>
</evidence>
<dbReference type="InterPro" id="IPR036867">
    <property type="entry name" value="R3H_dom_sf"/>
</dbReference>
<feature type="compositionally biased region" description="Low complexity" evidence="2">
    <location>
        <begin position="469"/>
        <end position="484"/>
    </location>
</feature>
<dbReference type="PANTHER" id="PTHR15672">
    <property type="entry name" value="CAMP-REGULATED PHOSPHOPROTEIN 21 RELATED R3H DOMAIN CONTAINING PROTEIN"/>
    <property type="match status" value="1"/>
</dbReference>
<dbReference type="InterPro" id="IPR051937">
    <property type="entry name" value="R3H_domain_containing"/>
</dbReference>
<dbReference type="Pfam" id="PF12752">
    <property type="entry name" value="SUZ"/>
    <property type="match status" value="1"/>
</dbReference>
<feature type="domain" description="R3H" evidence="3">
    <location>
        <begin position="271"/>
        <end position="334"/>
    </location>
</feature>
<gene>
    <name evidence="5" type="ORF">EJ03DRAFT_317741</name>
</gene>
<feature type="domain" description="SUZ" evidence="4">
    <location>
        <begin position="335"/>
        <end position="421"/>
    </location>
</feature>
<proteinExistence type="predicted"/>
<feature type="region of interest" description="Disordered" evidence="2">
    <location>
        <begin position="205"/>
        <end position="224"/>
    </location>
</feature>
<dbReference type="InterPro" id="IPR024771">
    <property type="entry name" value="SUZ"/>
</dbReference>
<sequence>MANSKAGAPSGKLSFAKIAAAGLRAPSVPSTSINKALNAQKHTITSAPRDGTKTVYSSSSVSPQEPQVRPANAANLATTSPQEKGTNDPNRPEVRIYTAQDTSPRAQSEHTSSGLLAPVASEEVKDSATLDSSSSVSAKPPSLDGKSVASGTTFALDEKESLRPDDSASVKAVEDEEVFSPADSCPPDADTESDVRAFRDQLREISSMEPSRHELPGQGYSNGGNSSQGVLYVPPQGLDMGAVPAAGNGGVDADFGPHAKLLEALTVPQNRIWVLKLEQDVTDFVKDPKEPSLHLPQCNSYQRMLAHKIADYYRLGHVVDESNSSVRLFKTPYCRLPPSLTGIATPSTADSTPPPSAPQMKILRRGGDSTPAIANGSGLPSKSGSDDDTDNDSQKPKKPMSYEERVANYESVRLRIMGSAKPSETVEEPKANEASRSSSAAGKKSKKKQRSDSDEGFDTRSAYNTFLPAQQSSNSFASTSMSFTGYHDPGYGGNANPGSFNQQTSSAFQVYSQGQGSIPWAGATYSPNVGTQQWNSGQAAGYDLSNDFQRMMSFQTPAGPQPPTGFDGTYNQQLYSSPQPWQQHPYHAPFPPPTGQSPFASQERRPMSSGQYQDPQQPYAFGQLPSQTFPGRPPSKLEHPIPGSYKGKHFNPHSQSFIPGQQGISNGFRPYTPQGQMATPGFNSGYSMQRQHSSQSQASSFGSPHNNSGGPTLQMQLQQPMNHPLPQPVFPQQPSPSVPLPPKPGSTPQKHGGHQLTASPAGAAHENSPSSIAKWGAPASLPAKPPPPAEPFDPSRFPQVQRPPSYNTAASARIPNGAMPSFGSMPPMGGTGLRP</sequence>
<dbReference type="SUPFAM" id="SSF82708">
    <property type="entry name" value="R3H domain"/>
    <property type="match status" value="1"/>
</dbReference>
<feature type="compositionally biased region" description="Polar residues" evidence="2">
    <location>
        <begin position="673"/>
        <end position="686"/>
    </location>
</feature>
<dbReference type="Proteomes" id="UP000799436">
    <property type="component" value="Unassembled WGS sequence"/>
</dbReference>